<dbReference type="PROSITE" id="PS00758">
    <property type="entry name" value="ARGE_DAPE_CPG2_1"/>
    <property type="match status" value="1"/>
</dbReference>
<sequence length="470" mass="50126">MDILDQLLADVDASAGELGQLLSDLVRFATVNYGDGHPGVGGEPNGNETPCAMFLRDRLAAEGIPGAVYESAPARGSLIARLPGDARQPGWRLTDPSLLFMAHLDVVPVEDPQRWPYPPFDGVVRDGTVYGRGSHDAKSLAACEALVLLLLRRRRVSLKGDLVLLAAADEESGGRFGAGWVAAQPDLAAQVRCTVALNEGGGGAARSPAGLAYGFATGEKGRLEVRIHLDGRPGHASAPWRAENALERAGIVLERLRAYRPQLDTSHPLFAALGARHGLPGAIGAEALPGVIETLEREYPSVADGLRSASRLTVVPTMLQAGVKSNSIPAACTLVCDSRTLPHQDAAYVQAELERLLADLPWARVEVETTAVSNASDYDHPFRDVAQDALQRALRRNDLALVPALCGGFTDSRFLRPLGVQVYDFMPLHPEAESRDTGVHGTNERIEVAGLVARARFLMAAACLYLGIAE</sequence>
<evidence type="ECO:0000256" key="1">
    <source>
        <dbReference type="ARBA" id="ARBA00001947"/>
    </source>
</evidence>
<keyword evidence="3" id="KW-0479">Metal-binding</keyword>
<dbReference type="SUPFAM" id="SSF55031">
    <property type="entry name" value="Bacterial exopeptidase dimerisation domain"/>
    <property type="match status" value="1"/>
</dbReference>
<gene>
    <name evidence="7" type="ORF">AVDCRST_MAG77-5268</name>
</gene>
<dbReference type="AlphaFoldDB" id="A0A6J4K5M6"/>
<accession>A0A6J4K5M6</accession>
<evidence type="ECO:0000256" key="4">
    <source>
        <dbReference type="ARBA" id="ARBA00022801"/>
    </source>
</evidence>
<dbReference type="PANTHER" id="PTHR43808:SF8">
    <property type="entry name" value="PEPTIDASE M20 DIMERISATION DOMAIN-CONTAINING PROTEIN"/>
    <property type="match status" value="1"/>
</dbReference>
<evidence type="ECO:0000256" key="2">
    <source>
        <dbReference type="ARBA" id="ARBA00006247"/>
    </source>
</evidence>
<dbReference type="PANTHER" id="PTHR43808">
    <property type="entry name" value="ACETYLORNITHINE DEACETYLASE"/>
    <property type="match status" value="1"/>
</dbReference>
<dbReference type="Gene3D" id="3.40.630.10">
    <property type="entry name" value="Zn peptidases"/>
    <property type="match status" value="1"/>
</dbReference>
<dbReference type="InterPro" id="IPR050072">
    <property type="entry name" value="Peptidase_M20A"/>
</dbReference>
<dbReference type="GO" id="GO:0016787">
    <property type="term" value="F:hydrolase activity"/>
    <property type="evidence" value="ECO:0007669"/>
    <property type="project" value="UniProtKB-KW"/>
</dbReference>
<reference evidence="7" key="1">
    <citation type="submission" date="2020-02" db="EMBL/GenBank/DDBJ databases">
        <authorList>
            <person name="Meier V. D."/>
        </authorList>
    </citation>
    <scope>NUCLEOTIDE SEQUENCE</scope>
    <source>
        <strain evidence="7">AVDCRST_MAG77</strain>
    </source>
</reference>
<dbReference type="Gene3D" id="3.30.70.360">
    <property type="match status" value="1"/>
</dbReference>
<name>A0A6J4K5M6_9CHLR</name>
<dbReference type="Pfam" id="PF07687">
    <property type="entry name" value="M20_dimer"/>
    <property type="match status" value="1"/>
</dbReference>
<dbReference type="EMBL" id="CADCTC010000273">
    <property type="protein sequence ID" value="CAA9296915.1"/>
    <property type="molecule type" value="Genomic_DNA"/>
</dbReference>
<keyword evidence="4" id="KW-0378">Hydrolase</keyword>
<protein>
    <recommendedName>
        <fullName evidence="6">Peptidase M20 dimerisation domain-containing protein</fullName>
    </recommendedName>
</protein>
<dbReference type="InterPro" id="IPR002933">
    <property type="entry name" value="Peptidase_M20"/>
</dbReference>
<evidence type="ECO:0000259" key="6">
    <source>
        <dbReference type="Pfam" id="PF07687"/>
    </source>
</evidence>
<dbReference type="GO" id="GO:0046872">
    <property type="term" value="F:metal ion binding"/>
    <property type="evidence" value="ECO:0007669"/>
    <property type="project" value="UniProtKB-KW"/>
</dbReference>
<organism evidence="7">
    <name type="scientific">uncultured Chloroflexota bacterium</name>
    <dbReference type="NCBI Taxonomy" id="166587"/>
    <lineage>
        <taxon>Bacteria</taxon>
        <taxon>Bacillati</taxon>
        <taxon>Chloroflexota</taxon>
        <taxon>environmental samples</taxon>
    </lineage>
</organism>
<dbReference type="InterPro" id="IPR036264">
    <property type="entry name" value="Bact_exopeptidase_dim_dom"/>
</dbReference>
<dbReference type="SUPFAM" id="SSF53187">
    <property type="entry name" value="Zn-dependent exopeptidases"/>
    <property type="match status" value="1"/>
</dbReference>
<dbReference type="InterPro" id="IPR011650">
    <property type="entry name" value="Peptidase_M20_dimer"/>
</dbReference>
<comment type="similarity">
    <text evidence="2">Belongs to the peptidase M20A family.</text>
</comment>
<evidence type="ECO:0000256" key="5">
    <source>
        <dbReference type="ARBA" id="ARBA00022833"/>
    </source>
</evidence>
<evidence type="ECO:0000256" key="3">
    <source>
        <dbReference type="ARBA" id="ARBA00022723"/>
    </source>
</evidence>
<comment type="cofactor">
    <cofactor evidence="1">
        <name>Zn(2+)</name>
        <dbReference type="ChEBI" id="CHEBI:29105"/>
    </cofactor>
</comment>
<keyword evidence="5" id="KW-0862">Zinc</keyword>
<dbReference type="Pfam" id="PF01546">
    <property type="entry name" value="Peptidase_M20"/>
    <property type="match status" value="1"/>
</dbReference>
<dbReference type="Gene3D" id="1.10.150.900">
    <property type="match status" value="1"/>
</dbReference>
<feature type="domain" description="Peptidase M20 dimerisation" evidence="6">
    <location>
        <begin position="217"/>
        <end position="359"/>
    </location>
</feature>
<evidence type="ECO:0000313" key="7">
    <source>
        <dbReference type="EMBL" id="CAA9296915.1"/>
    </source>
</evidence>
<proteinExistence type="inferred from homology"/>
<dbReference type="InterPro" id="IPR001261">
    <property type="entry name" value="ArgE/DapE_CS"/>
</dbReference>